<accession>A0A1M4SHT8</accession>
<feature type="transmembrane region" description="Helical" evidence="1">
    <location>
        <begin position="21"/>
        <end position="41"/>
    </location>
</feature>
<organism evidence="2 3">
    <name type="scientific">Alkalibacter saccharofermentans DSM 14828</name>
    <dbReference type="NCBI Taxonomy" id="1120975"/>
    <lineage>
        <taxon>Bacteria</taxon>
        <taxon>Bacillati</taxon>
        <taxon>Bacillota</taxon>
        <taxon>Clostridia</taxon>
        <taxon>Eubacteriales</taxon>
        <taxon>Eubacteriaceae</taxon>
        <taxon>Alkalibacter</taxon>
    </lineage>
</organism>
<dbReference type="STRING" id="1120975.SAMN02746064_00261"/>
<protein>
    <submittedName>
        <fullName evidence="2">Sodium transport system permease protein</fullName>
    </submittedName>
</protein>
<feature type="transmembrane region" description="Helical" evidence="1">
    <location>
        <begin position="319"/>
        <end position="339"/>
    </location>
</feature>
<dbReference type="GO" id="GO:0140359">
    <property type="term" value="F:ABC-type transporter activity"/>
    <property type="evidence" value="ECO:0007669"/>
    <property type="project" value="InterPro"/>
</dbReference>
<feature type="transmembrane region" description="Helical" evidence="1">
    <location>
        <begin position="370"/>
        <end position="391"/>
    </location>
</feature>
<dbReference type="EMBL" id="FQTU01000001">
    <property type="protein sequence ID" value="SHE31557.1"/>
    <property type="molecule type" value="Genomic_DNA"/>
</dbReference>
<proteinExistence type="predicted"/>
<dbReference type="Pfam" id="PF12679">
    <property type="entry name" value="ABC2_membrane_2"/>
    <property type="match status" value="1"/>
</dbReference>
<dbReference type="PANTHER" id="PTHR43471">
    <property type="entry name" value="ABC TRANSPORTER PERMEASE"/>
    <property type="match status" value="1"/>
</dbReference>
<name>A0A1M4SHT8_9FIRM</name>
<evidence type="ECO:0000313" key="3">
    <source>
        <dbReference type="Proteomes" id="UP000184251"/>
    </source>
</evidence>
<dbReference type="PANTHER" id="PTHR43471:SF3">
    <property type="entry name" value="ABC TRANSPORTER PERMEASE PROTEIN NATB"/>
    <property type="match status" value="1"/>
</dbReference>
<dbReference type="Proteomes" id="UP000184251">
    <property type="component" value="Unassembled WGS sequence"/>
</dbReference>
<sequence length="404" mass="44240">MLEMIGVIIKKELKRVFTDKRLIFTTLILPPIMLVVLYGIIGMGASGMMEDIEAHTSRIVAVQAPEDVVGAIRATGSQVTVAARDEMEGVKENIRAGDIEVMIEFDPDFEEKVMNYTSMAAPYVNTYHNSSEDYSSSAFYMVRDILTQYENQMLGIRMGDEAYASIFELNMNNPEQVIVDEKRASGRLLSMLLPMLITIFLFAGAMSLGPDSIAGEKERGTMATLLMTPVKREVIAFGKVISLGILAFLSALSSLVGIIIALPLLAGSFAGGMGMNITDYVNYKAVDYLMILGILISMEIIFVGMISAASVVAKNVKEAGTYLMPIYFMVMIAAFSNMYSMQSPELFEYAIPVYGSIVALKSVLSFEMTALGLALNIGVSLMVGVALVYLIKVLFENENVMFNQ</sequence>
<feature type="transmembrane region" description="Helical" evidence="1">
    <location>
        <begin position="191"/>
        <end position="213"/>
    </location>
</feature>
<gene>
    <name evidence="2" type="ORF">SAMN02746064_00261</name>
</gene>
<evidence type="ECO:0000256" key="1">
    <source>
        <dbReference type="SAM" id="Phobius"/>
    </source>
</evidence>
<dbReference type="AlphaFoldDB" id="A0A1M4SHT8"/>
<keyword evidence="1" id="KW-0812">Transmembrane</keyword>
<dbReference type="OrthoDB" id="9782250at2"/>
<feature type="transmembrane region" description="Helical" evidence="1">
    <location>
        <begin position="234"/>
        <end position="252"/>
    </location>
</feature>
<keyword evidence="3" id="KW-1185">Reference proteome</keyword>
<dbReference type="RefSeq" id="WP_073269250.1">
    <property type="nucleotide sequence ID" value="NZ_FQTU01000001.1"/>
</dbReference>
<evidence type="ECO:0000313" key="2">
    <source>
        <dbReference type="EMBL" id="SHE31557.1"/>
    </source>
</evidence>
<reference evidence="2 3" key="1">
    <citation type="submission" date="2016-11" db="EMBL/GenBank/DDBJ databases">
        <authorList>
            <person name="Jaros S."/>
            <person name="Januszkiewicz K."/>
            <person name="Wedrychowicz H."/>
        </authorList>
    </citation>
    <scope>NUCLEOTIDE SEQUENCE [LARGE SCALE GENOMIC DNA]</scope>
    <source>
        <strain evidence="2 3">DSM 14828</strain>
    </source>
</reference>
<feature type="transmembrane region" description="Helical" evidence="1">
    <location>
        <begin position="289"/>
        <end position="313"/>
    </location>
</feature>
<keyword evidence="1" id="KW-0472">Membrane</keyword>
<dbReference type="GO" id="GO:0016020">
    <property type="term" value="C:membrane"/>
    <property type="evidence" value="ECO:0007669"/>
    <property type="project" value="UniProtKB-SubCell"/>
</dbReference>
<keyword evidence="1" id="KW-1133">Transmembrane helix</keyword>